<evidence type="ECO:0000313" key="2">
    <source>
        <dbReference type="Proteomes" id="UP001281147"/>
    </source>
</evidence>
<sequence>MSLSFRRLRGVRALSLGVKFNGVAAMLADRVIYVSQFVDAHDAVGHSIDEYDLNENEKVKSAQYTITAMARGDTVEAPTTLAPLSDIPSLQRGLIAVAFFGFLSFVTSVVLFFRLAWRLLTWGRKSGSSRVNQFVILLFNLIFADVQQSISFLLAAHWLRTDSITVDTSICWAQAWFISTGDLGSGLFTLAIAVHAFMDIVCDFRLGPRMFGAAIAGIWTMNYACAVIAVALHPRDLFTRAGAWCWMDLKYEDERLWLHYFWVILAEFGVVVIYALIWIILQRRVKASFYTNSETALRARSAAKLIIAYPIVYVVCTLPLVKARLTSMNDKPVSFVELCVAGSMITSNGWLDVLLYTVTRADLFNSAQPPDEQAGVLETFRHRPDQAFGTTTTIEANHHKPKTSLSRSGKRPSRSGFHTRSGSTEELFVPAARNVKAETTIVVRTDNMEMGRIRQTGSEAHENDLSKDTLSVDSQSQISRK</sequence>
<dbReference type="EMBL" id="JAUTXU010000086">
    <property type="protein sequence ID" value="KAK3710211.1"/>
    <property type="molecule type" value="Genomic_DNA"/>
</dbReference>
<organism evidence="1 2">
    <name type="scientific">Vermiconidia calcicola</name>
    <dbReference type="NCBI Taxonomy" id="1690605"/>
    <lineage>
        <taxon>Eukaryota</taxon>
        <taxon>Fungi</taxon>
        <taxon>Dikarya</taxon>
        <taxon>Ascomycota</taxon>
        <taxon>Pezizomycotina</taxon>
        <taxon>Dothideomycetes</taxon>
        <taxon>Dothideomycetidae</taxon>
        <taxon>Mycosphaerellales</taxon>
        <taxon>Extremaceae</taxon>
        <taxon>Vermiconidia</taxon>
    </lineage>
</organism>
<gene>
    <name evidence="1" type="ORF">LTR37_010432</name>
</gene>
<keyword evidence="2" id="KW-1185">Reference proteome</keyword>
<accession>A0ACC3N656</accession>
<name>A0ACC3N656_9PEZI</name>
<proteinExistence type="predicted"/>
<comment type="caution">
    <text evidence="1">The sequence shown here is derived from an EMBL/GenBank/DDBJ whole genome shotgun (WGS) entry which is preliminary data.</text>
</comment>
<protein>
    <submittedName>
        <fullName evidence="1">Uncharacterized protein</fullName>
    </submittedName>
</protein>
<reference evidence="1" key="1">
    <citation type="submission" date="2023-07" db="EMBL/GenBank/DDBJ databases">
        <title>Black Yeasts Isolated from many extreme environments.</title>
        <authorList>
            <person name="Coleine C."/>
            <person name="Stajich J.E."/>
            <person name="Selbmann L."/>
        </authorList>
    </citation>
    <scope>NUCLEOTIDE SEQUENCE</scope>
    <source>
        <strain evidence="1">CCFEE 5714</strain>
    </source>
</reference>
<dbReference type="Proteomes" id="UP001281147">
    <property type="component" value="Unassembled WGS sequence"/>
</dbReference>
<evidence type="ECO:0000313" key="1">
    <source>
        <dbReference type="EMBL" id="KAK3710211.1"/>
    </source>
</evidence>